<dbReference type="Pfam" id="PF26079">
    <property type="entry name" value="Baseplate_J_C"/>
    <property type="match status" value="1"/>
</dbReference>
<protein>
    <submittedName>
        <fullName evidence="2">Baseplate protein j-like</fullName>
    </submittedName>
</protein>
<reference evidence="2 3" key="1">
    <citation type="submission" date="2019-03" db="EMBL/GenBank/DDBJ databases">
        <authorList>
            <person name="Nijsse B."/>
        </authorList>
    </citation>
    <scope>NUCLEOTIDE SEQUENCE [LARGE SCALE GENOMIC DNA]</scope>
    <source>
        <strain evidence="2">Desulfoluna butyratoxydans MSL71</strain>
    </source>
</reference>
<organism evidence="2 3">
    <name type="scientific">Desulfoluna butyratoxydans</name>
    <dbReference type="NCBI Taxonomy" id="231438"/>
    <lineage>
        <taxon>Bacteria</taxon>
        <taxon>Pseudomonadati</taxon>
        <taxon>Thermodesulfobacteriota</taxon>
        <taxon>Desulfobacteria</taxon>
        <taxon>Desulfobacterales</taxon>
        <taxon>Desulfolunaceae</taxon>
        <taxon>Desulfoluna</taxon>
    </lineage>
</organism>
<dbReference type="Proteomes" id="UP000507962">
    <property type="component" value="Unassembled WGS sequence"/>
</dbReference>
<keyword evidence="3" id="KW-1185">Reference proteome</keyword>
<proteinExistence type="predicted"/>
<accession>A0A4U8YL31</accession>
<gene>
    <name evidence="2" type="ORF">MSL71_20300</name>
</gene>
<evidence type="ECO:0000313" key="3">
    <source>
        <dbReference type="Proteomes" id="UP000507962"/>
    </source>
</evidence>
<evidence type="ECO:0000259" key="1">
    <source>
        <dbReference type="Pfam" id="PF26079"/>
    </source>
</evidence>
<dbReference type="InterPro" id="IPR058530">
    <property type="entry name" value="Baseplate_J-like_C"/>
</dbReference>
<evidence type="ECO:0000313" key="2">
    <source>
        <dbReference type="EMBL" id="VFQ44381.1"/>
    </source>
</evidence>
<sequence>MKVIDLSSLAPPDVIEPLSFDDVLTQIRSNYITACTNAGRGDLVAAIDYPAEPAAILCEVAAYREMVLRARINDAARARMLAYATGADLDHIGAGEGVERLTLSPADETAIPPVPAVMEQDDPYRYRIQLARQAITTAGPTGSYVYHARSADARVRDVSVDAPAFARRELTPEQRTAAGLPADSIVLDVVRDAGLSNPMPGDVAVTVLSIEEGGVASQDLIDHVSDALSADDIRPLTDRPRVRAASILHYTIEATLTLKPGPDPEPVRQAAIAAAWAMAEQYSELEEVLPLSAVYAALHQPGVIAVTLTSPTQDLAPGVGGAAWCDGVEVSCG</sequence>
<dbReference type="InterPro" id="IPR014507">
    <property type="entry name" value="Baseplate_assembly_J_pred"/>
</dbReference>
<dbReference type="PANTHER" id="PTHR35862:SF1">
    <property type="entry name" value="FELS-2 PROPHAGE PROTEIN"/>
    <property type="match status" value="1"/>
</dbReference>
<name>A0A4U8YL31_9BACT</name>
<dbReference type="EMBL" id="CAADHO010000003">
    <property type="protein sequence ID" value="VFQ44381.1"/>
    <property type="molecule type" value="Genomic_DNA"/>
</dbReference>
<dbReference type="PANTHER" id="PTHR35862">
    <property type="entry name" value="FELS-2 PROPHAGE PROTEIN"/>
    <property type="match status" value="1"/>
</dbReference>
<dbReference type="RefSeq" id="WP_180139764.1">
    <property type="nucleotide sequence ID" value="NZ_CAADHO010000003.1"/>
</dbReference>
<feature type="domain" description="Baseplate J-like C-terminal" evidence="1">
    <location>
        <begin position="250"/>
        <end position="330"/>
    </location>
</feature>
<dbReference type="InterPro" id="IPR052726">
    <property type="entry name" value="Phage_Baseplate_Hub"/>
</dbReference>
<dbReference type="PIRSF" id="PIRSF020481">
    <property type="entry name" value="BAP"/>
    <property type="match status" value="1"/>
</dbReference>
<dbReference type="AlphaFoldDB" id="A0A4U8YL31"/>